<proteinExistence type="predicted"/>
<dbReference type="Pfam" id="PF11127">
    <property type="entry name" value="YgaP-like_TM"/>
    <property type="match status" value="1"/>
</dbReference>
<keyword evidence="4" id="KW-1185">Reference proteome</keyword>
<protein>
    <submittedName>
        <fullName evidence="3">DUF2892 domain-containing protein</fullName>
    </submittedName>
</protein>
<organism evidence="3 4">
    <name type="scientific">Orrella marina</name>
    <dbReference type="NCBI Taxonomy" id="2163011"/>
    <lineage>
        <taxon>Bacteria</taxon>
        <taxon>Pseudomonadati</taxon>
        <taxon>Pseudomonadota</taxon>
        <taxon>Betaproteobacteria</taxon>
        <taxon>Burkholderiales</taxon>
        <taxon>Alcaligenaceae</taxon>
        <taxon>Orrella</taxon>
    </lineage>
</organism>
<evidence type="ECO:0000256" key="1">
    <source>
        <dbReference type="SAM" id="Phobius"/>
    </source>
</evidence>
<keyword evidence="1" id="KW-0812">Transmembrane</keyword>
<evidence type="ECO:0000313" key="4">
    <source>
        <dbReference type="Proteomes" id="UP000244571"/>
    </source>
</evidence>
<dbReference type="KEGG" id="boz:DBV39_13430"/>
<feature type="domain" description="Inner membrane protein YgaP-like transmembrane" evidence="2">
    <location>
        <begin position="1"/>
        <end position="60"/>
    </location>
</feature>
<dbReference type="Proteomes" id="UP000244571">
    <property type="component" value="Chromosome"/>
</dbReference>
<keyword evidence="1" id="KW-0472">Membrane</keyword>
<dbReference type="InterPro" id="IPR021309">
    <property type="entry name" value="YgaP-like_TM"/>
</dbReference>
<dbReference type="RefSeq" id="WP_108621963.1">
    <property type="nucleotide sequence ID" value="NZ_CP028901.1"/>
</dbReference>
<feature type="transmembrane region" description="Helical" evidence="1">
    <location>
        <begin position="12"/>
        <end position="29"/>
    </location>
</feature>
<dbReference type="AlphaFoldDB" id="A0A2R4XL59"/>
<dbReference type="OrthoDB" id="9804804at2"/>
<sequence>MNSNVGTVDRAIRIIVGILLIVLTLTNQIGPWGWIGVLPLLTGLLRVCPAYSLLRINSCGINKKS</sequence>
<evidence type="ECO:0000259" key="2">
    <source>
        <dbReference type="Pfam" id="PF11127"/>
    </source>
</evidence>
<keyword evidence="1" id="KW-1133">Transmembrane helix</keyword>
<name>A0A2R4XL59_9BURK</name>
<accession>A0A2R4XL59</accession>
<dbReference type="EMBL" id="CP028901">
    <property type="protein sequence ID" value="AWB34547.1"/>
    <property type="molecule type" value="Genomic_DNA"/>
</dbReference>
<reference evidence="3 4" key="1">
    <citation type="submission" date="2018-04" db="EMBL/GenBank/DDBJ databases">
        <title>Bordetella sp. HZ20 isolated from seawater.</title>
        <authorList>
            <person name="Sun C."/>
        </authorList>
    </citation>
    <scope>NUCLEOTIDE SEQUENCE [LARGE SCALE GENOMIC DNA]</scope>
    <source>
        <strain evidence="3 4">HZ20</strain>
    </source>
</reference>
<gene>
    <name evidence="3" type="ORF">DBV39_13430</name>
</gene>
<evidence type="ECO:0000313" key="3">
    <source>
        <dbReference type="EMBL" id="AWB34547.1"/>
    </source>
</evidence>